<dbReference type="OrthoDB" id="6153983at2759"/>
<name>A0A6J7ZV78_MYTCO</name>
<dbReference type="EMBL" id="CACVKT020000126">
    <property type="protein sequence ID" value="CAC5356208.1"/>
    <property type="molecule type" value="Genomic_DNA"/>
</dbReference>
<proteinExistence type="predicted"/>
<dbReference type="Proteomes" id="UP000507470">
    <property type="component" value="Unassembled WGS sequence"/>
</dbReference>
<reference evidence="1 2" key="1">
    <citation type="submission" date="2020-06" db="EMBL/GenBank/DDBJ databases">
        <authorList>
            <person name="Li R."/>
            <person name="Bekaert M."/>
        </authorList>
    </citation>
    <scope>NUCLEOTIDE SEQUENCE [LARGE SCALE GENOMIC DNA]</scope>
    <source>
        <strain evidence="2">wild</strain>
    </source>
</reference>
<sequence>MTSNRQDQQMKIYRIKIKKRTVIPPDSSKVAIVELDEKPMNDIKSYLVEVASFAQGQQWQTFEEEVDFVVPLTIRRLVDDDSYNTNWTPSYSPVELHEEQMKDPDLKTLKRWIEDKYEPTKAELKLCSEVVRHFWSLRQQIQIKDNILLYKWEDPISPRLLFMTPKQMQKELLHGCHDVVSSGTSNWNADRKEVPQYIKDLVENLKRVHAIARDNLKASQERQKGIYDLKYNQNIYNVGDVVYKLNQATKGGSVWKIEISVERTIFDNSLAITCIIQD</sequence>
<protein>
    <submittedName>
        <fullName evidence="1">Uncharacterized protein</fullName>
    </submittedName>
</protein>
<evidence type="ECO:0000313" key="1">
    <source>
        <dbReference type="EMBL" id="CAC5356208.1"/>
    </source>
</evidence>
<accession>A0A6J7ZV78</accession>
<gene>
    <name evidence="1" type="ORF">MCOR_503</name>
</gene>
<keyword evidence="2" id="KW-1185">Reference proteome</keyword>
<organism evidence="1 2">
    <name type="scientific">Mytilus coruscus</name>
    <name type="common">Sea mussel</name>
    <dbReference type="NCBI Taxonomy" id="42192"/>
    <lineage>
        <taxon>Eukaryota</taxon>
        <taxon>Metazoa</taxon>
        <taxon>Spiralia</taxon>
        <taxon>Lophotrochozoa</taxon>
        <taxon>Mollusca</taxon>
        <taxon>Bivalvia</taxon>
        <taxon>Autobranchia</taxon>
        <taxon>Pteriomorphia</taxon>
        <taxon>Mytilida</taxon>
        <taxon>Mytiloidea</taxon>
        <taxon>Mytilidae</taxon>
        <taxon>Mytilinae</taxon>
        <taxon>Mytilus</taxon>
    </lineage>
</organism>
<evidence type="ECO:0000313" key="2">
    <source>
        <dbReference type="Proteomes" id="UP000507470"/>
    </source>
</evidence>
<dbReference type="AlphaFoldDB" id="A0A6J7ZV78"/>